<keyword evidence="3" id="KW-1185">Reference proteome</keyword>
<reference evidence="2 3" key="1">
    <citation type="submission" date="2019-03" db="EMBL/GenBank/DDBJ databases">
        <title>First draft genome of Liparis tanakae, snailfish: a comprehensive survey of snailfish specific genes.</title>
        <authorList>
            <person name="Kim W."/>
            <person name="Song I."/>
            <person name="Jeong J.-H."/>
            <person name="Kim D."/>
            <person name="Kim S."/>
            <person name="Ryu S."/>
            <person name="Song J.Y."/>
            <person name="Lee S.K."/>
        </authorList>
    </citation>
    <scope>NUCLEOTIDE SEQUENCE [LARGE SCALE GENOMIC DNA]</scope>
    <source>
        <tissue evidence="2">Muscle</tissue>
    </source>
</reference>
<proteinExistence type="predicted"/>
<gene>
    <name evidence="2" type="ORF">EYF80_029051</name>
</gene>
<comment type="caution">
    <text evidence="2">The sequence shown here is derived from an EMBL/GenBank/DDBJ whole genome shotgun (WGS) entry which is preliminary data.</text>
</comment>
<protein>
    <submittedName>
        <fullName evidence="2">Uncharacterized protein</fullName>
    </submittedName>
</protein>
<dbReference type="EMBL" id="SRLO01000329">
    <property type="protein sequence ID" value="TNN60707.1"/>
    <property type="molecule type" value="Genomic_DNA"/>
</dbReference>
<dbReference type="AlphaFoldDB" id="A0A4Z2H4B8"/>
<evidence type="ECO:0000313" key="3">
    <source>
        <dbReference type="Proteomes" id="UP000314294"/>
    </source>
</evidence>
<sequence>MQLGADPAHEYGSCGGRRRRRRWRTPPSRFLSGSCGLPRLPLAAKTQDCRGTGTMVEEEEGGFMGAQSFSKYLPFPLYCGRLMAFDVGGDGGWECGGSGCWDGGREEWMNRRISIAGAPSPCFSSLHSA</sequence>
<feature type="region of interest" description="Disordered" evidence="1">
    <location>
        <begin position="1"/>
        <end position="27"/>
    </location>
</feature>
<evidence type="ECO:0000256" key="1">
    <source>
        <dbReference type="SAM" id="MobiDB-lite"/>
    </source>
</evidence>
<accession>A0A4Z2H4B8</accession>
<dbReference type="Proteomes" id="UP000314294">
    <property type="component" value="Unassembled WGS sequence"/>
</dbReference>
<organism evidence="2 3">
    <name type="scientific">Liparis tanakae</name>
    <name type="common">Tanaka's snailfish</name>
    <dbReference type="NCBI Taxonomy" id="230148"/>
    <lineage>
        <taxon>Eukaryota</taxon>
        <taxon>Metazoa</taxon>
        <taxon>Chordata</taxon>
        <taxon>Craniata</taxon>
        <taxon>Vertebrata</taxon>
        <taxon>Euteleostomi</taxon>
        <taxon>Actinopterygii</taxon>
        <taxon>Neopterygii</taxon>
        <taxon>Teleostei</taxon>
        <taxon>Neoteleostei</taxon>
        <taxon>Acanthomorphata</taxon>
        <taxon>Eupercaria</taxon>
        <taxon>Perciformes</taxon>
        <taxon>Cottioidei</taxon>
        <taxon>Cottales</taxon>
        <taxon>Liparidae</taxon>
        <taxon>Liparis</taxon>
    </lineage>
</organism>
<name>A0A4Z2H4B8_9TELE</name>
<evidence type="ECO:0000313" key="2">
    <source>
        <dbReference type="EMBL" id="TNN60707.1"/>
    </source>
</evidence>